<protein>
    <submittedName>
        <fullName evidence="1">Uncharacterized protein</fullName>
    </submittedName>
</protein>
<dbReference type="Proteomes" id="UP000236755">
    <property type="component" value="Unassembled WGS sequence"/>
</dbReference>
<evidence type="ECO:0000313" key="1">
    <source>
        <dbReference type="EMBL" id="SEA35522.1"/>
    </source>
</evidence>
<dbReference type="EMBL" id="FNQT01000006">
    <property type="protein sequence ID" value="SEA35522.1"/>
    <property type="molecule type" value="Genomic_DNA"/>
</dbReference>
<reference evidence="1 2" key="1">
    <citation type="submission" date="2016-10" db="EMBL/GenBank/DDBJ databases">
        <authorList>
            <person name="de Groot N.N."/>
        </authorList>
    </citation>
    <scope>NUCLEOTIDE SEQUENCE [LARGE SCALE GENOMIC DNA]</scope>
    <source>
        <strain evidence="1 2">CGMCC 1.8712</strain>
    </source>
</reference>
<dbReference type="AlphaFoldDB" id="A0A1H4AIS6"/>
<accession>A0A1H4AIS6</accession>
<keyword evidence="2" id="KW-1185">Reference proteome</keyword>
<evidence type="ECO:0000313" key="2">
    <source>
        <dbReference type="Proteomes" id="UP000236755"/>
    </source>
</evidence>
<dbReference type="RefSeq" id="WP_281241041.1">
    <property type="nucleotide sequence ID" value="NZ_FNQT01000006.1"/>
</dbReference>
<proteinExistence type="predicted"/>
<sequence>MGWHGSSLRVVAVAVYTALGKIDAHAAGTRVTVVRSRWTPE</sequence>
<gene>
    <name evidence="1" type="ORF">SAMN04488065_2792</name>
</gene>
<name>A0A1H4AIS6_9EURY</name>
<organism evidence="1 2">
    <name type="scientific">Haloplanus vescus</name>
    <dbReference type="NCBI Taxonomy" id="555874"/>
    <lineage>
        <taxon>Archaea</taxon>
        <taxon>Methanobacteriati</taxon>
        <taxon>Methanobacteriota</taxon>
        <taxon>Stenosarchaea group</taxon>
        <taxon>Halobacteria</taxon>
        <taxon>Halobacteriales</taxon>
        <taxon>Haloferacaceae</taxon>
        <taxon>Haloplanus</taxon>
    </lineage>
</organism>